<dbReference type="EMBL" id="CP035503">
    <property type="protein sequence ID" value="QDL36817.1"/>
    <property type="molecule type" value="Genomic_DNA"/>
</dbReference>
<dbReference type="SUPFAM" id="SSF46785">
    <property type="entry name" value="Winged helix' DNA-binding domain"/>
    <property type="match status" value="1"/>
</dbReference>
<proteinExistence type="predicted"/>
<protein>
    <submittedName>
        <fullName evidence="2">MarR family transcriptional regulator</fullName>
    </submittedName>
</protein>
<evidence type="ECO:0000313" key="2">
    <source>
        <dbReference type="EMBL" id="QDL36817.1"/>
    </source>
</evidence>
<evidence type="ECO:0000313" key="3">
    <source>
        <dbReference type="Proteomes" id="UP000316798"/>
    </source>
</evidence>
<reference evidence="2 3" key="1">
    <citation type="submission" date="2019-01" db="EMBL/GenBank/DDBJ databases">
        <title>Genomic insights into a novel species Rhodoferax sp.</title>
        <authorList>
            <person name="Jin L."/>
        </authorList>
    </citation>
    <scope>NUCLEOTIDE SEQUENCE [LARGE SCALE GENOMIC DNA]</scope>
    <source>
        <strain evidence="2 3">CHu59-6-5</strain>
    </source>
</reference>
<evidence type="ECO:0000259" key="1">
    <source>
        <dbReference type="PROSITE" id="PS50995"/>
    </source>
</evidence>
<accession>A0A515D8S5</accession>
<dbReference type="InterPro" id="IPR036390">
    <property type="entry name" value="WH_DNA-bd_sf"/>
</dbReference>
<keyword evidence="3" id="KW-1185">Reference proteome</keyword>
<sequence length="151" mass="16805">MKTQPVKLPVRAMPKAEFEKMAQLRYRLRRFLRFSEEATRKSGVTPLQYQLMLQIKGFPGRDWATVVELAERLQAKHNGVVALVSRCEAAGLVSRSASQSDLRRVEVRLTPQGELCLARLAQLHRSELASLQAHLGPPDPARPLPAGGPMA</sequence>
<name>A0A515D8S5_9BURK</name>
<gene>
    <name evidence="2" type="ORF">EUB48_05540</name>
</gene>
<dbReference type="RefSeq" id="WP_142817980.1">
    <property type="nucleotide sequence ID" value="NZ_CP035503.1"/>
</dbReference>
<dbReference type="InterPro" id="IPR039422">
    <property type="entry name" value="MarR/SlyA-like"/>
</dbReference>
<feature type="domain" description="HTH marR-type" evidence="1">
    <location>
        <begin position="21"/>
        <end position="151"/>
    </location>
</feature>
<dbReference type="Proteomes" id="UP000316798">
    <property type="component" value="Chromosome"/>
</dbReference>
<dbReference type="SMART" id="SM00347">
    <property type="entry name" value="HTH_MARR"/>
    <property type="match status" value="1"/>
</dbReference>
<dbReference type="AlphaFoldDB" id="A0A515D8S5"/>
<dbReference type="PANTHER" id="PTHR33164:SF43">
    <property type="entry name" value="HTH-TYPE TRANSCRIPTIONAL REPRESSOR YETL"/>
    <property type="match status" value="1"/>
</dbReference>
<dbReference type="PROSITE" id="PS50995">
    <property type="entry name" value="HTH_MARR_2"/>
    <property type="match status" value="1"/>
</dbReference>
<dbReference type="GO" id="GO:0003700">
    <property type="term" value="F:DNA-binding transcription factor activity"/>
    <property type="evidence" value="ECO:0007669"/>
    <property type="project" value="InterPro"/>
</dbReference>
<organism evidence="2 3">
    <name type="scientific">Rhodoferax sediminis</name>
    <dbReference type="NCBI Taxonomy" id="2509614"/>
    <lineage>
        <taxon>Bacteria</taxon>
        <taxon>Pseudomonadati</taxon>
        <taxon>Pseudomonadota</taxon>
        <taxon>Betaproteobacteria</taxon>
        <taxon>Burkholderiales</taxon>
        <taxon>Comamonadaceae</taxon>
        <taxon>Rhodoferax</taxon>
    </lineage>
</organism>
<dbReference type="PANTHER" id="PTHR33164">
    <property type="entry name" value="TRANSCRIPTIONAL REGULATOR, MARR FAMILY"/>
    <property type="match status" value="1"/>
</dbReference>
<dbReference type="InterPro" id="IPR036388">
    <property type="entry name" value="WH-like_DNA-bd_sf"/>
</dbReference>
<dbReference type="GO" id="GO:0006950">
    <property type="term" value="P:response to stress"/>
    <property type="evidence" value="ECO:0007669"/>
    <property type="project" value="TreeGrafter"/>
</dbReference>
<dbReference type="Gene3D" id="1.10.10.10">
    <property type="entry name" value="Winged helix-like DNA-binding domain superfamily/Winged helix DNA-binding domain"/>
    <property type="match status" value="1"/>
</dbReference>
<dbReference type="OrthoDB" id="8594189at2"/>
<dbReference type="Pfam" id="PF12802">
    <property type="entry name" value="MarR_2"/>
    <property type="match status" value="1"/>
</dbReference>
<dbReference type="InterPro" id="IPR000835">
    <property type="entry name" value="HTH_MarR-typ"/>
</dbReference>
<dbReference type="KEGG" id="rhf:EUB48_05540"/>